<organism evidence="2 3">
    <name type="scientific">Streptomyces alkaliphilus</name>
    <dbReference type="NCBI Taxonomy" id="1472722"/>
    <lineage>
        <taxon>Bacteria</taxon>
        <taxon>Bacillati</taxon>
        <taxon>Actinomycetota</taxon>
        <taxon>Actinomycetes</taxon>
        <taxon>Kitasatosporales</taxon>
        <taxon>Streptomycetaceae</taxon>
        <taxon>Streptomyces</taxon>
    </lineage>
</organism>
<dbReference type="EMBL" id="VKHT01000137">
    <property type="protein sequence ID" value="MBB0243884.1"/>
    <property type="molecule type" value="Genomic_DNA"/>
</dbReference>
<proteinExistence type="predicted"/>
<evidence type="ECO:0000313" key="2">
    <source>
        <dbReference type="EMBL" id="MBB0243884.1"/>
    </source>
</evidence>
<dbReference type="RefSeq" id="WP_182605518.1">
    <property type="nucleotide sequence ID" value="NZ_VKHT01000137.1"/>
</dbReference>
<feature type="compositionally biased region" description="Basic and acidic residues" evidence="1">
    <location>
        <begin position="126"/>
        <end position="135"/>
    </location>
</feature>
<evidence type="ECO:0000313" key="3">
    <source>
        <dbReference type="Proteomes" id="UP000538929"/>
    </source>
</evidence>
<accession>A0A7W3TBM3</accession>
<evidence type="ECO:0000256" key="1">
    <source>
        <dbReference type="SAM" id="MobiDB-lite"/>
    </source>
</evidence>
<protein>
    <submittedName>
        <fullName evidence="2">Uncharacterized protein</fullName>
    </submittedName>
</protein>
<keyword evidence="3" id="KW-1185">Reference proteome</keyword>
<feature type="region of interest" description="Disordered" evidence="1">
    <location>
        <begin position="106"/>
        <end position="135"/>
    </location>
</feature>
<comment type="caution">
    <text evidence="2">The sequence shown here is derived from an EMBL/GenBank/DDBJ whole genome shotgun (WGS) entry which is preliminary data.</text>
</comment>
<dbReference type="AlphaFoldDB" id="A0A7W3TBM3"/>
<name>A0A7W3TBM3_9ACTN</name>
<dbReference type="Proteomes" id="UP000538929">
    <property type="component" value="Unassembled WGS sequence"/>
</dbReference>
<sequence length="135" mass="14601">MTEFNKTGYVAHFTAPQGRQVGNVLDVEAWHPETGEALVVDTKTGRLRPAASYSNFDCLSQVPTVVAALPGDGWRVEYDTEDEGGKESTPVVGWLVTSDGNLHALDVDGDGVSHDPTTVGNFSRLYHPDSSEEPR</sequence>
<reference evidence="3" key="1">
    <citation type="submission" date="2019-10" db="EMBL/GenBank/DDBJ databases">
        <title>Streptomyces sp. nov., a novel actinobacterium isolated from alkaline environment.</title>
        <authorList>
            <person name="Golinska P."/>
        </authorList>
    </citation>
    <scope>NUCLEOTIDE SEQUENCE [LARGE SCALE GENOMIC DNA]</scope>
    <source>
        <strain evidence="3">DSM 42118</strain>
    </source>
</reference>
<gene>
    <name evidence="2" type="ORF">FNQ90_07125</name>
</gene>